<protein>
    <recommendedName>
        <fullName evidence="3">IrrE N-terminal-like domain-containing protein</fullName>
    </recommendedName>
</protein>
<gene>
    <name evidence="1" type="ORF">ACFQ2J_17955</name>
</gene>
<accession>A0ABW3L6E4</accession>
<name>A0ABW3L6E4_9BACI</name>
<keyword evidence="2" id="KW-1185">Reference proteome</keyword>
<evidence type="ECO:0000313" key="2">
    <source>
        <dbReference type="Proteomes" id="UP001596990"/>
    </source>
</evidence>
<dbReference type="EMBL" id="JBHTKL010000006">
    <property type="protein sequence ID" value="MFD1021079.1"/>
    <property type="molecule type" value="Genomic_DNA"/>
</dbReference>
<evidence type="ECO:0008006" key="3">
    <source>
        <dbReference type="Google" id="ProtNLM"/>
    </source>
</evidence>
<dbReference type="Proteomes" id="UP001596990">
    <property type="component" value="Unassembled WGS sequence"/>
</dbReference>
<evidence type="ECO:0000313" key="1">
    <source>
        <dbReference type="EMBL" id="MFD1021079.1"/>
    </source>
</evidence>
<dbReference type="RefSeq" id="WP_386063874.1">
    <property type="nucleotide sequence ID" value="NZ_JBHTKL010000006.1"/>
</dbReference>
<proteinExistence type="predicted"/>
<sequence length="141" mass="16945">MLYIWHIEKIIQQTLEENELSINFESKNDLPAPMSYNVSTNTIRFNYIEVNGYLNKIRLNETAENMIKIMLYHEIGYYLTFKKHKHDLRTLMYGEDEEVAQLKHEIETNAWNYGRMLVPEELRESFDQVRELDSKLIKGRL</sequence>
<reference evidence="2" key="1">
    <citation type="journal article" date="2019" name="Int. J. Syst. Evol. Microbiol.">
        <title>The Global Catalogue of Microorganisms (GCM) 10K type strain sequencing project: providing services to taxonomists for standard genome sequencing and annotation.</title>
        <authorList>
            <consortium name="The Broad Institute Genomics Platform"/>
            <consortium name="The Broad Institute Genome Sequencing Center for Infectious Disease"/>
            <person name="Wu L."/>
            <person name="Ma J."/>
        </authorList>
    </citation>
    <scope>NUCLEOTIDE SEQUENCE [LARGE SCALE GENOMIC DNA]</scope>
    <source>
        <strain evidence="2">CCUG 56607</strain>
    </source>
</reference>
<comment type="caution">
    <text evidence="1">The sequence shown here is derived from an EMBL/GenBank/DDBJ whole genome shotgun (WGS) entry which is preliminary data.</text>
</comment>
<organism evidence="1 2">
    <name type="scientific">Thalassobacillus hwangdonensis</name>
    <dbReference type="NCBI Taxonomy" id="546108"/>
    <lineage>
        <taxon>Bacteria</taxon>
        <taxon>Bacillati</taxon>
        <taxon>Bacillota</taxon>
        <taxon>Bacilli</taxon>
        <taxon>Bacillales</taxon>
        <taxon>Bacillaceae</taxon>
        <taxon>Thalassobacillus</taxon>
    </lineage>
</organism>